<dbReference type="InterPro" id="IPR008266">
    <property type="entry name" value="Tyr_kinase_AS"/>
</dbReference>
<reference evidence="4 5" key="1">
    <citation type="submission" date="2021-06" db="EMBL/GenBank/DDBJ databases">
        <authorList>
            <person name="Kallberg Y."/>
            <person name="Tangrot J."/>
            <person name="Rosling A."/>
        </authorList>
    </citation>
    <scope>NUCLEOTIDE SEQUENCE [LARGE SCALE GENOMIC DNA]</scope>
    <source>
        <strain evidence="4 5">120-4 pot B 10/14</strain>
    </source>
</reference>
<dbReference type="Pfam" id="PF07714">
    <property type="entry name" value="PK_Tyr_Ser-Thr"/>
    <property type="match status" value="1"/>
</dbReference>
<dbReference type="PANTHER" id="PTHR27001">
    <property type="entry name" value="OS01G0253100 PROTEIN"/>
    <property type="match status" value="1"/>
</dbReference>
<evidence type="ECO:0000259" key="3">
    <source>
        <dbReference type="PROSITE" id="PS50011"/>
    </source>
</evidence>
<keyword evidence="1" id="KW-0547">Nucleotide-binding</keyword>
<keyword evidence="5" id="KW-1185">Reference proteome</keyword>
<dbReference type="InterPro" id="IPR036537">
    <property type="entry name" value="Adaptor_Cbl_N_dom_sf"/>
</dbReference>
<gene>
    <name evidence="4" type="ORF">GMARGA_LOCUS16464</name>
</gene>
<protein>
    <submittedName>
        <fullName evidence="4">41099_t:CDS:1</fullName>
    </submittedName>
</protein>
<dbReference type="InterPro" id="IPR011009">
    <property type="entry name" value="Kinase-like_dom_sf"/>
</dbReference>
<proteinExistence type="predicted"/>
<dbReference type="Gene3D" id="1.10.510.10">
    <property type="entry name" value="Transferase(Phosphotransferase) domain 1"/>
    <property type="match status" value="1"/>
</dbReference>
<organism evidence="4 5">
    <name type="scientific">Gigaspora margarita</name>
    <dbReference type="NCBI Taxonomy" id="4874"/>
    <lineage>
        <taxon>Eukaryota</taxon>
        <taxon>Fungi</taxon>
        <taxon>Fungi incertae sedis</taxon>
        <taxon>Mucoromycota</taxon>
        <taxon>Glomeromycotina</taxon>
        <taxon>Glomeromycetes</taxon>
        <taxon>Diversisporales</taxon>
        <taxon>Gigasporaceae</taxon>
        <taxon>Gigaspora</taxon>
    </lineage>
</organism>
<sequence length="531" mass="62270">MTMKAEIASETVLITKPALDEFVEGAVNVTNNALSPIIPMLGVVTSLINEIFSIHENAQFNKRMSRTIINRILSVETTIKSLKSQAKYSENFQDLQHQESFVKFQATLKKIKMFVETVTQLRSFDTFLRATKIKKEFIELMKEYEACMNDLKFTMIIIFNEQRRIDNDILADVLAKMIKDTKTSLYQEICHVKNQLEKIRETNRQIDPTLLKDSSLSRRSAYREQIIKKVYKGFIEVVCKSRDFEDRVFHRELLILGKLDGCQNVEKFYGFSKVDGKEVIVFEWAEMGNLKEVYNKEIISWNLKTRIVLEICKGIMFLDSVGIFHNDIRCENIMMSRFMEPKLANFQLAILHNEMNIEINQLVDVINWMAPEKMCKLFKESENSNQIPYSQKESKKKSYDVEKAITFYDDKMRSFEKTIAFNDDKMRSFEKAIFAILAFMNEKEIKRMPQAGSNGLLSASNESLHTEFQSLFDQRMKREKYSHNQTCKQLGLETKLNYKTVDNFYKRATSPQKLTLDKIKRWIDNERGKRQ</sequence>
<dbReference type="InterPro" id="IPR001245">
    <property type="entry name" value="Ser-Thr/Tyr_kinase_cat_dom"/>
</dbReference>
<dbReference type="Gene3D" id="1.20.930.20">
    <property type="entry name" value="Adaptor protein Cbl, N-terminal domain"/>
    <property type="match status" value="1"/>
</dbReference>
<dbReference type="CDD" id="cd21037">
    <property type="entry name" value="MLKL_NTD"/>
    <property type="match status" value="1"/>
</dbReference>
<dbReference type="InterPro" id="IPR059179">
    <property type="entry name" value="MLKL-like_MCAfunc"/>
</dbReference>
<dbReference type="EMBL" id="CAJVQB010011956">
    <property type="protein sequence ID" value="CAG8751699.1"/>
    <property type="molecule type" value="Genomic_DNA"/>
</dbReference>
<evidence type="ECO:0000313" key="5">
    <source>
        <dbReference type="Proteomes" id="UP000789901"/>
    </source>
</evidence>
<keyword evidence="2" id="KW-0067">ATP-binding</keyword>
<dbReference type="SUPFAM" id="SSF56112">
    <property type="entry name" value="Protein kinase-like (PK-like)"/>
    <property type="match status" value="1"/>
</dbReference>
<evidence type="ECO:0000256" key="1">
    <source>
        <dbReference type="ARBA" id="ARBA00022741"/>
    </source>
</evidence>
<accession>A0ABN7VAR5</accession>
<dbReference type="PROSITE" id="PS00109">
    <property type="entry name" value="PROTEIN_KINASE_TYR"/>
    <property type="match status" value="1"/>
</dbReference>
<name>A0ABN7VAR5_GIGMA</name>
<evidence type="ECO:0000256" key="2">
    <source>
        <dbReference type="ARBA" id="ARBA00022840"/>
    </source>
</evidence>
<dbReference type="PANTHER" id="PTHR27001:SF931">
    <property type="entry name" value="OS11G0664100 PROTEIN"/>
    <property type="match status" value="1"/>
</dbReference>
<dbReference type="InterPro" id="IPR000719">
    <property type="entry name" value="Prot_kinase_dom"/>
</dbReference>
<dbReference type="Proteomes" id="UP000789901">
    <property type="component" value="Unassembled WGS sequence"/>
</dbReference>
<feature type="domain" description="Protein kinase" evidence="3">
    <location>
        <begin position="159"/>
        <end position="496"/>
    </location>
</feature>
<evidence type="ECO:0000313" key="4">
    <source>
        <dbReference type="EMBL" id="CAG8751699.1"/>
    </source>
</evidence>
<dbReference type="PROSITE" id="PS50011">
    <property type="entry name" value="PROTEIN_KINASE_DOM"/>
    <property type="match status" value="1"/>
</dbReference>
<comment type="caution">
    <text evidence="4">The sequence shown here is derived from an EMBL/GenBank/DDBJ whole genome shotgun (WGS) entry which is preliminary data.</text>
</comment>